<dbReference type="PROSITE" id="PS50866">
    <property type="entry name" value="GOLD"/>
    <property type="match status" value="1"/>
</dbReference>
<dbReference type="PROSITE" id="PS50904">
    <property type="entry name" value="PRELI_MSF1"/>
    <property type="match status" value="1"/>
</dbReference>
<proteinExistence type="predicted"/>
<feature type="domain" description="GOLD" evidence="2">
    <location>
        <begin position="508"/>
        <end position="642"/>
    </location>
</feature>
<organism evidence="4 5">
    <name type="scientific">Mythimna separata</name>
    <name type="common">Oriental armyworm</name>
    <name type="synonym">Pseudaletia separata</name>
    <dbReference type="NCBI Taxonomy" id="271217"/>
    <lineage>
        <taxon>Eukaryota</taxon>
        <taxon>Metazoa</taxon>
        <taxon>Ecdysozoa</taxon>
        <taxon>Arthropoda</taxon>
        <taxon>Hexapoda</taxon>
        <taxon>Insecta</taxon>
        <taxon>Pterygota</taxon>
        <taxon>Neoptera</taxon>
        <taxon>Endopterygota</taxon>
        <taxon>Lepidoptera</taxon>
        <taxon>Glossata</taxon>
        <taxon>Ditrysia</taxon>
        <taxon>Noctuoidea</taxon>
        <taxon>Noctuidae</taxon>
        <taxon>Noctuinae</taxon>
        <taxon>Hadenini</taxon>
        <taxon>Mythimna</taxon>
    </lineage>
</organism>
<dbReference type="InterPro" id="IPR051064">
    <property type="entry name" value="SEC14/CRAL-TRIO_domain"/>
</dbReference>
<dbReference type="InterPro" id="IPR001251">
    <property type="entry name" value="CRAL-TRIO_dom"/>
</dbReference>
<dbReference type="InterPro" id="IPR036865">
    <property type="entry name" value="CRAL-TRIO_dom_sf"/>
</dbReference>
<protein>
    <recommendedName>
        <fullName evidence="6">Protein real-time</fullName>
    </recommendedName>
</protein>
<dbReference type="SUPFAM" id="SSF52087">
    <property type="entry name" value="CRAL/TRIO domain"/>
    <property type="match status" value="1"/>
</dbReference>
<sequence>MVQEYQHPVRVHKHTFEMVMAAYEKRFPSCPQIPVVVECVITDDNWSEDDSERNTTRRCQLNVEAPYLLKKMVGVDYVYFIQKNSLDLKKRVLEIEATNETFASRLAVVEKCKYYVHPENPEWTCFELSAFLDVKNFFGLESTVEKIAMKQYAANIAKGKELIDVFMEEVYADGVRNLQPWKEGNIKLNRNLRRAVSGEPISPCISPMDSGTLLASRKHSSADQALDSDYIKRYLGELTPTQESRLQQLRKWINDLQKGKVPSDTTLLRFLRARDFNVEKAREMLSQSLLWRKKHQVDRILSEYETPDVVKQYFPGGWHHHDKDGRPLYILRLGQMDVKGLLKSIGEDGLLKLTLHVCEEGLRLLEEATNSSEHAVHSWCLLVDLDGLNMRHLWRPGVRALLRIIQIVEANYPETMGRVLIVRAPRVFPILWTIVSTFIDENTRSKFLFYGGKDYLQPGGLLDYIPKDLIPDFLGGPCKSFVHEGGLVPKSLYVSGAFTEREGDPLSEDSIYRSVSLGKGQVHEVIVPNRDPQSVLTWDFDVLRHDIAFTVYRSEHELSHPPADTSALCVGGGDEARSVLEQKGWREGEHFHRVEPTLVCHDGESIQGSHVMLECGSYVLQWRCDVLDSTHRAAQLMYFHETLTSHHYKGSMSSLQSGTSGFSCLSGKSVASSCPSR</sequence>
<name>A0AAD7YWW8_MYTSE</name>
<keyword evidence="5" id="KW-1185">Reference proteome</keyword>
<dbReference type="InterPro" id="IPR006797">
    <property type="entry name" value="PRELI/MSF1_dom"/>
</dbReference>
<reference evidence="4" key="1">
    <citation type="submission" date="2023-03" db="EMBL/GenBank/DDBJ databases">
        <title>Chromosome-level genomes of two armyworms, Mythimna separata and Mythimna loreyi, provide insights into the biosynthesis and reception of sex pheromones.</title>
        <authorList>
            <person name="Zhao H."/>
        </authorList>
    </citation>
    <scope>NUCLEOTIDE SEQUENCE</scope>
    <source>
        <strain evidence="4">BeijingLab</strain>
        <tissue evidence="4">Pupa</tissue>
    </source>
</reference>
<dbReference type="PROSITE" id="PS50191">
    <property type="entry name" value="CRAL_TRIO"/>
    <property type="match status" value="1"/>
</dbReference>
<evidence type="ECO:0000313" key="5">
    <source>
        <dbReference type="Proteomes" id="UP001231518"/>
    </source>
</evidence>
<dbReference type="Proteomes" id="UP001231518">
    <property type="component" value="Chromosome 16"/>
</dbReference>
<dbReference type="InterPro" id="IPR011074">
    <property type="entry name" value="CRAL/TRIO_N_dom"/>
</dbReference>
<feature type="domain" description="CRAL-TRIO" evidence="1">
    <location>
        <begin position="306"/>
        <end position="482"/>
    </location>
</feature>
<dbReference type="GO" id="GO:0005737">
    <property type="term" value="C:cytoplasm"/>
    <property type="evidence" value="ECO:0007669"/>
    <property type="project" value="TreeGrafter"/>
</dbReference>
<comment type="caution">
    <text evidence="4">The sequence shown here is derived from an EMBL/GenBank/DDBJ whole genome shotgun (WGS) entry which is preliminary data.</text>
</comment>
<evidence type="ECO:0000259" key="1">
    <source>
        <dbReference type="PROSITE" id="PS50191"/>
    </source>
</evidence>
<evidence type="ECO:0000259" key="2">
    <source>
        <dbReference type="PROSITE" id="PS50866"/>
    </source>
</evidence>
<dbReference type="CDD" id="cd00170">
    <property type="entry name" value="SEC14"/>
    <property type="match status" value="1"/>
</dbReference>
<gene>
    <name evidence="4" type="ORF">PYW07_004255</name>
</gene>
<dbReference type="InterPro" id="IPR009038">
    <property type="entry name" value="GOLD_dom"/>
</dbReference>
<feature type="domain" description="PRELI/MSF1" evidence="3">
    <location>
        <begin position="2"/>
        <end position="175"/>
    </location>
</feature>
<dbReference type="EMBL" id="JARGEI010000005">
    <property type="protein sequence ID" value="KAJ8731091.1"/>
    <property type="molecule type" value="Genomic_DNA"/>
</dbReference>
<dbReference type="Pfam" id="PF00650">
    <property type="entry name" value="CRAL_TRIO"/>
    <property type="match status" value="1"/>
</dbReference>
<dbReference type="SUPFAM" id="SSF46938">
    <property type="entry name" value="CRAL/TRIO N-terminal domain"/>
    <property type="match status" value="1"/>
</dbReference>
<dbReference type="AlphaFoldDB" id="A0AAD7YWW8"/>
<dbReference type="SUPFAM" id="SSF101576">
    <property type="entry name" value="Supernatant protein factor (SPF), C-terminal domain"/>
    <property type="match status" value="1"/>
</dbReference>
<dbReference type="Pfam" id="PF03765">
    <property type="entry name" value="CRAL_TRIO_N"/>
    <property type="match status" value="1"/>
</dbReference>
<dbReference type="FunFam" id="3.40.525.10:FF:000006">
    <property type="entry name" value="SEC14-like lipid binding 1"/>
    <property type="match status" value="1"/>
</dbReference>
<dbReference type="SMART" id="SM01100">
    <property type="entry name" value="CRAL_TRIO_N"/>
    <property type="match status" value="1"/>
</dbReference>
<evidence type="ECO:0000259" key="3">
    <source>
        <dbReference type="PROSITE" id="PS50904"/>
    </source>
</evidence>
<dbReference type="InterPro" id="IPR036273">
    <property type="entry name" value="CRAL/TRIO_N_dom_sf"/>
</dbReference>
<evidence type="ECO:0000313" key="4">
    <source>
        <dbReference type="EMBL" id="KAJ8731091.1"/>
    </source>
</evidence>
<dbReference type="Pfam" id="PF04707">
    <property type="entry name" value="PRELI"/>
    <property type="match status" value="1"/>
</dbReference>
<dbReference type="InterPro" id="IPR036598">
    <property type="entry name" value="GOLD_dom_sf"/>
</dbReference>
<dbReference type="SMART" id="SM00516">
    <property type="entry name" value="SEC14"/>
    <property type="match status" value="1"/>
</dbReference>
<evidence type="ECO:0008006" key="6">
    <source>
        <dbReference type="Google" id="ProtNLM"/>
    </source>
</evidence>
<dbReference type="PANTHER" id="PTHR23324:SF66">
    <property type="entry name" value="PROTEIN REAL-TIME"/>
    <property type="match status" value="1"/>
</dbReference>
<dbReference type="Gene3D" id="2.60.120.680">
    <property type="entry name" value="GOLD domain"/>
    <property type="match status" value="1"/>
</dbReference>
<dbReference type="Gene3D" id="3.40.525.10">
    <property type="entry name" value="CRAL-TRIO lipid binding domain"/>
    <property type="match status" value="1"/>
</dbReference>
<accession>A0AAD7YWW8</accession>
<dbReference type="PANTHER" id="PTHR23324">
    <property type="entry name" value="SEC14 RELATED PROTEIN"/>
    <property type="match status" value="1"/>
</dbReference>